<dbReference type="Proteomes" id="UP000005845">
    <property type="component" value="Unassembled WGS sequence"/>
</dbReference>
<evidence type="ECO:0000256" key="8">
    <source>
        <dbReference type="ARBA" id="ARBA00023015"/>
    </source>
</evidence>
<dbReference type="Gene3D" id="1.20.1560.10">
    <property type="entry name" value="ABC transporter type 1, transmembrane domain"/>
    <property type="match status" value="1"/>
</dbReference>
<dbReference type="SUPFAM" id="SSF55781">
    <property type="entry name" value="GAF domain-like"/>
    <property type="match status" value="1"/>
</dbReference>
<accession>H5TWZ1</accession>
<dbReference type="SMART" id="SM00382">
    <property type="entry name" value="AAA"/>
    <property type="match status" value="1"/>
</dbReference>
<keyword evidence="5" id="KW-0547">Nucleotide-binding</keyword>
<dbReference type="FunFam" id="1.20.1560.10:FF:000040">
    <property type="entry name" value="Multidrug ABC transporter ATP-binding protein"/>
    <property type="match status" value="1"/>
</dbReference>
<dbReference type="SMART" id="SM00346">
    <property type="entry name" value="HTH_ICLR"/>
    <property type="match status" value="1"/>
</dbReference>
<dbReference type="AlphaFoldDB" id="H5TWZ1"/>
<feature type="transmembrane region" description="Helical" evidence="12">
    <location>
        <begin position="417"/>
        <end position="441"/>
    </location>
</feature>
<feature type="domain" description="IclR-ED" evidence="16">
    <location>
        <begin position="30"/>
        <end position="261"/>
    </location>
</feature>
<dbReference type="GO" id="GO:0016887">
    <property type="term" value="F:ATP hydrolysis activity"/>
    <property type="evidence" value="ECO:0007669"/>
    <property type="project" value="InterPro"/>
</dbReference>
<dbReference type="eggNOG" id="COG1414">
    <property type="taxonomic scope" value="Bacteria"/>
</dbReference>
<feature type="transmembrane region" description="Helical" evidence="12">
    <location>
        <begin position="303"/>
        <end position="323"/>
    </location>
</feature>
<feature type="transmembrane region" description="Helical" evidence="12">
    <location>
        <begin position="561"/>
        <end position="587"/>
    </location>
</feature>
<dbReference type="InterPro" id="IPR003439">
    <property type="entry name" value="ABC_transporter-like_ATP-bd"/>
</dbReference>
<dbReference type="GO" id="GO:0015421">
    <property type="term" value="F:ABC-type oligopeptide transporter activity"/>
    <property type="evidence" value="ECO:0007669"/>
    <property type="project" value="TreeGrafter"/>
</dbReference>
<evidence type="ECO:0000313" key="18">
    <source>
        <dbReference type="Proteomes" id="UP000005845"/>
    </source>
</evidence>
<dbReference type="SUPFAM" id="SSF46785">
    <property type="entry name" value="Winged helix' DNA-binding domain"/>
    <property type="match status" value="1"/>
</dbReference>
<sequence>MSPSGTSLSGRQPKAVQSALRVLEEVARSGVGVTAKDLSDRLDIPSATIYRLLNLLVAEGFVVRMPDLSGFALGPRTGALVDATLVPRVCTAAREVLAEFRLSIRFGAHLYYFTNSSVRAADLDTEFPPAADERTLNTYLHASSIEKLLLGEKSDVNDVVTFPLTAITSRTPTTRDALADHLAAVARDGFALQVGELDPDRACIAVGVRSSAGTLVAALALSGHADQAEIMTRQVPAMTEHATRLAPLLREQRSIHTPHASGDPAVRAAAAGKPFAERTPRCYRQSGERHMLTRLIRTYLSRYPWHMLAVVILQLIATVAMLYLPTLNADIIDNGVAKGDTSYILRVGAVMLVITIAQIVCTIIAQYFGSRAALATGRDIRHDLLHRINTYSAREMGTFGAPSLITRTTNDVQQVQLLIVMSTTILVMAPIMCIGGIIMGIKVGSQLSWVLVVAVPVLAVAMGVIIARMIPGFRAMQERIDAVNRVLREQITGIRVVRAFVRERYEIDRFATANDSLAQATLRVGRMQALMFPSVMLITNVTIVAIIWFGGHLVSDGSIEIGALTAMITYVMQILMSVMMASFLAMMAPRATVCAERICEVLDTETSVGAPQDPVPFAAQPSTVEFRGAQFRYPGADDPVLSDISFRVEPGTTTAIVGSTGSGKTTLVGLVPRLIDVTAGEVRVGDTDVRRLDPNTLRDAIGLVPQRPYLFSGTVASNIRNGKPDATDEEVWEALRIAQAADFVERMPDGLDTPISQGGTTVSGGQRQRLAIARALVRKPSVYLFDDAFSALDVATDARLRAALAPATSESAVIIVAQRISTIVDAEQIVVLDRGRIVGIGTHDELLATSETYREIAESQLAIGESA</sequence>
<dbReference type="EMBL" id="BAFC01000025">
    <property type="protein sequence ID" value="GAB37999.1"/>
    <property type="molecule type" value="Genomic_DNA"/>
</dbReference>
<dbReference type="PROSITE" id="PS50893">
    <property type="entry name" value="ABC_TRANSPORTER_2"/>
    <property type="match status" value="1"/>
</dbReference>
<feature type="transmembrane region" description="Helical" evidence="12">
    <location>
        <begin position="529"/>
        <end position="549"/>
    </location>
</feature>
<dbReference type="PANTHER" id="PTHR43394">
    <property type="entry name" value="ATP-DEPENDENT PERMEASE MDL1, MITOCHONDRIAL"/>
    <property type="match status" value="1"/>
</dbReference>
<evidence type="ECO:0000256" key="10">
    <source>
        <dbReference type="ARBA" id="ARBA00023136"/>
    </source>
</evidence>
<dbReference type="PROSITE" id="PS51078">
    <property type="entry name" value="ICLR_ED"/>
    <property type="match status" value="1"/>
</dbReference>
<dbReference type="InterPro" id="IPR011527">
    <property type="entry name" value="ABC1_TM_dom"/>
</dbReference>
<evidence type="ECO:0000259" key="14">
    <source>
        <dbReference type="PROSITE" id="PS50929"/>
    </source>
</evidence>
<dbReference type="InterPro" id="IPR039421">
    <property type="entry name" value="Type_1_exporter"/>
</dbReference>
<dbReference type="InterPro" id="IPR036390">
    <property type="entry name" value="WH_DNA-bd_sf"/>
</dbReference>
<dbReference type="InterPro" id="IPR005471">
    <property type="entry name" value="Tscrpt_reg_IclR_N"/>
</dbReference>
<keyword evidence="4 12" id="KW-0812">Transmembrane</keyword>
<evidence type="ECO:0000259" key="16">
    <source>
        <dbReference type="PROSITE" id="PS51078"/>
    </source>
</evidence>
<dbReference type="GO" id="GO:0006355">
    <property type="term" value="P:regulation of DNA-templated transcription"/>
    <property type="evidence" value="ECO:0007669"/>
    <property type="project" value="InterPro"/>
</dbReference>
<feature type="domain" description="HTH iclR-type" evidence="15">
    <location>
        <begin position="13"/>
        <end position="75"/>
    </location>
</feature>
<evidence type="ECO:0000256" key="9">
    <source>
        <dbReference type="ARBA" id="ARBA00023125"/>
    </source>
</evidence>
<feature type="domain" description="ABC transporter" evidence="13">
    <location>
        <begin position="624"/>
        <end position="859"/>
    </location>
</feature>
<keyword evidence="18" id="KW-1185">Reference proteome</keyword>
<organism evidence="17 18">
    <name type="scientific">Gordonia sputi NBRC 100414</name>
    <dbReference type="NCBI Taxonomy" id="1089453"/>
    <lineage>
        <taxon>Bacteria</taxon>
        <taxon>Bacillati</taxon>
        <taxon>Actinomycetota</taxon>
        <taxon>Actinomycetes</taxon>
        <taxon>Mycobacteriales</taxon>
        <taxon>Gordoniaceae</taxon>
        <taxon>Gordonia</taxon>
    </lineage>
</organism>
<keyword evidence="3" id="KW-1003">Cell membrane</keyword>
<evidence type="ECO:0000256" key="5">
    <source>
        <dbReference type="ARBA" id="ARBA00022741"/>
    </source>
</evidence>
<dbReference type="FunFam" id="3.40.50.300:FF:000854">
    <property type="entry name" value="Multidrug ABC transporter ATP-binding protein"/>
    <property type="match status" value="1"/>
</dbReference>
<dbReference type="InterPro" id="IPR014757">
    <property type="entry name" value="Tscrpt_reg_IclR_C"/>
</dbReference>
<evidence type="ECO:0000256" key="6">
    <source>
        <dbReference type="ARBA" id="ARBA00022840"/>
    </source>
</evidence>
<dbReference type="Pfam" id="PF01614">
    <property type="entry name" value="IclR_C"/>
    <property type="match status" value="1"/>
</dbReference>
<reference evidence="17 18" key="1">
    <citation type="submission" date="2012-02" db="EMBL/GenBank/DDBJ databases">
        <title>Whole genome shotgun sequence of Gordonia sputi NBRC 100414.</title>
        <authorList>
            <person name="Yoshida I."/>
            <person name="Hosoyama A."/>
            <person name="Tsuchikane K."/>
            <person name="Katsumata H."/>
            <person name="Yamazaki S."/>
            <person name="Fujita N."/>
        </authorList>
    </citation>
    <scope>NUCLEOTIDE SEQUENCE [LARGE SCALE GENOMIC DNA]</scope>
    <source>
        <strain evidence="17 18">NBRC 100414</strain>
    </source>
</reference>
<feature type="domain" description="ABC transmembrane type-1" evidence="14">
    <location>
        <begin position="308"/>
        <end position="590"/>
    </location>
</feature>
<evidence type="ECO:0000256" key="3">
    <source>
        <dbReference type="ARBA" id="ARBA00022475"/>
    </source>
</evidence>
<keyword evidence="10 12" id="KW-0472">Membrane</keyword>
<dbReference type="PROSITE" id="PS51077">
    <property type="entry name" value="HTH_ICLR"/>
    <property type="match status" value="1"/>
</dbReference>
<dbReference type="eggNOG" id="COG1132">
    <property type="taxonomic scope" value="Bacteria"/>
</dbReference>
<dbReference type="GO" id="GO:0003677">
    <property type="term" value="F:DNA binding"/>
    <property type="evidence" value="ECO:0007669"/>
    <property type="project" value="UniProtKB-KW"/>
</dbReference>
<evidence type="ECO:0000313" key="17">
    <source>
        <dbReference type="EMBL" id="GAB37999.1"/>
    </source>
</evidence>
<comment type="caution">
    <text evidence="17">The sequence shown here is derived from an EMBL/GenBank/DDBJ whole genome shotgun (WGS) entry which is preliminary data.</text>
</comment>
<comment type="subcellular location">
    <subcellularLocation>
        <location evidence="1">Cell membrane</location>
        <topology evidence="1">Multi-pass membrane protein</topology>
    </subcellularLocation>
</comment>
<evidence type="ECO:0000259" key="15">
    <source>
        <dbReference type="PROSITE" id="PS51077"/>
    </source>
</evidence>
<evidence type="ECO:0000256" key="7">
    <source>
        <dbReference type="ARBA" id="ARBA00022989"/>
    </source>
</evidence>
<dbReference type="Gene3D" id="1.10.10.10">
    <property type="entry name" value="Winged helix-like DNA-binding domain superfamily/Winged helix DNA-binding domain"/>
    <property type="match status" value="1"/>
</dbReference>
<dbReference type="Pfam" id="PF00005">
    <property type="entry name" value="ABC_tran"/>
    <property type="match status" value="1"/>
</dbReference>
<keyword evidence="2" id="KW-0813">Transport</keyword>
<dbReference type="PROSITE" id="PS00211">
    <property type="entry name" value="ABC_TRANSPORTER_1"/>
    <property type="match status" value="1"/>
</dbReference>
<dbReference type="PANTHER" id="PTHR43394:SF1">
    <property type="entry name" value="ATP-BINDING CASSETTE SUB-FAMILY B MEMBER 10, MITOCHONDRIAL"/>
    <property type="match status" value="1"/>
</dbReference>
<name>H5TWZ1_9ACTN</name>
<dbReference type="Gene3D" id="3.40.50.300">
    <property type="entry name" value="P-loop containing nucleotide triphosphate hydrolases"/>
    <property type="match status" value="1"/>
</dbReference>
<dbReference type="InterPro" id="IPR036640">
    <property type="entry name" value="ABC1_TM_sf"/>
</dbReference>
<keyword evidence="11" id="KW-0804">Transcription</keyword>
<dbReference type="SUPFAM" id="SSF90123">
    <property type="entry name" value="ABC transporter transmembrane region"/>
    <property type="match status" value="1"/>
</dbReference>
<dbReference type="SUPFAM" id="SSF52540">
    <property type="entry name" value="P-loop containing nucleoside triphosphate hydrolases"/>
    <property type="match status" value="1"/>
</dbReference>
<dbReference type="InterPro" id="IPR036388">
    <property type="entry name" value="WH-like_DNA-bd_sf"/>
</dbReference>
<dbReference type="Pfam" id="PF09339">
    <property type="entry name" value="HTH_IclR"/>
    <property type="match status" value="1"/>
</dbReference>
<keyword evidence="6 17" id="KW-0067">ATP-binding</keyword>
<dbReference type="CDD" id="cd18548">
    <property type="entry name" value="ABC_6TM_Tm287_like"/>
    <property type="match status" value="1"/>
</dbReference>
<evidence type="ECO:0000256" key="4">
    <source>
        <dbReference type="ARBA" id="ARBA00022692"/>
    </source>
</evidence>
<keyword evidence="8" id="KW-0805">Transcription regulation</keyword>
<dbReference type="GO" id="GO:0005524">
    <property type="term" value="F:ATP binding"/>
    <property type="evidence" value="ECO:0007669"/>
    <property type="project" value="UniProtKB-KW"/>
</dbReference>
<gene>
    <name evidence="17" type="ORF">GOSPT_025_00330</name>
</gene>
<evidence type="ECO:0000259" key="13">
    <source>
        <dbReference type="PROSITE" id="PS50893"/>
    </source>
</evidence>
<keyword evidence="9" id="KW-0238">DNA-binding</keyword>
<evidence type="ECO:0000256" key="11">
    <source>
        <dbReference type="ARBA" id="ARBA00023163"/>
    </source>
</evidence>
<dbReference type="PROSITE" id="PS50929">
    <property type="entry name" value="ABC_TM1F"/>
    <property type="match status" value="1"/>
</dbReference>
<dbReference type="Gene3D" id="3.30.450.40">
    <property type="match status" value="1"/>
</dbReference>
<dbReference type="InterPro" id="IPR003593">
    <property type="entry name" value="AAA+_ATPase"/>
</dbReference>
<dbReference type="InterPro" id="IPR029016">
    <property type="entry name" value="GAF-like_dom_sf"/>
</dbReference>
<dbReference type="InterPro" id="IPR027417">
    <property type="entry name" value="P-loop_NTPase"/>
</dbReference>
<evidence type="ECO:0000256" key="1">
    <source>
        <dbReference type="ARBA" id="ARBA00004651"/>
    </source>
</evidence>
<evidence type="ECO:0000256" key="2">
    <source>
        <dbReference type="ARBA" id="ARBA00022448"/>
    </source>
</evidence>
<feature type="transmembrane region" description="Helical" evidence="12">
    <location>
        <begin position="343"/>
        <end position="368"/>
    </location>
</feature>
<dbReference type="InterPro" id="IPR017871">
    <property type="entry name" value="ABC_transporter-like_CS"/>
</dbReference>
<dbReference type="Pfam" id="PF00664">
    <property type="entry name" value="ABC_membrane"/>
    <property type="match status" value="1"/>
</dbReference>
<protein>
    <submittedName>
        <fullName evidence="17">Putative ABC transporter permease/ATP-binding protein</fullName>
    </submittedName>
</protein>
<keyword evidence="7 12" id="KW-1133">Transmembrane helix</keyword>
<evidence type="ECO:0000256" key="12">
    <source>
        <dbReference type="SAM" id="Phobius"/>
    </source>
</evidence>
<proteinExistence type="predicted"/>
<feature type="transmembrane region" description="Helical" evidence="12">
    <location>
        <begin position="447"/>
        <end position="470"/>
    </location>
</feature>
<dbReference type="GO" id="GO:0005886">
    <property type="term" value="C:plasma membrane"/>
    <property type="evidence" value="ECO:0007669"/>
    <property type="project" value="UniProtKB-SubCell"/>
</dbReference>